<dbReference type="Proteomes" id="UP001608902">
    <property type="component" value="Unassembled WGS sequence"/>
</dbReference>
<dbReference type="AlphaFoldDB" id="A0ABD6EED4"/>
<protein>
    <submittedName>
        <fullName evidence="1">Uncharacterized protein</fullName>
    </submittedName>
</protein>
<proteinExistence type="predicted"/>
<accession>A0ABD6EED4</accession>
<name>A0ABD6EED4_9BILA</name>
<evidence type="ECO:0000313" key="1">
    <source>
        <dbReference type="EMBL" id="MFH4977581.1"/>
    </source>
</evidence>
<reference evidence="1 2" key="1">
    <citation type="submission" date="2024-08" db="EMBL/GenBank/DDBJ databases">
        <title>Gnathostoma spinigerum genome.</title>
        <authorList>
            <person name="Gonzalez-Bertolin B."/>
            <person name="Monzon S."/>
            <person name="Zaballos A."/>
            <person name="Jimenez P."/>
            <person name="Dekumyoy P."/>
            <person name="Varona S."/>
            <person name="Cuesta I."/>
            <person name="Sumanam S."/>
            <person name="Adisakwattana P."/>
            <person name="Gasser R.B."/>
            <person name="Hernandez-Gonzalez A."/>
            <person name="Young N.D."/>
            <person name="Perteguer M.J."/>
        </authorList>
    </citation>
    <scope>NUCLEOTIDE SEQUENCE [LARGE SCALE GENOMIC DNA]</scope>
    <source>
        <strain evidence="1">AL3</strain>
        <tissue evidence="1">Liver</tissue>
    </source>
</reference>
<sequence>MPTNDQIDAVKPKNTCISPDKMYEKRNSYWLSTNVFFWATITKCGNSLMDTASCDDDRRVDGDSGVDLIHGTTNVLVVLLPMPSTGSCSGLLPYPLIDIFECL</sequence>
<dbReference type="EMBL" id="JBGFUD010002422">
    <property type="protein sequence ID" value="MFH4977581.1"/>
    <property type="molecule type" value="Genomic_DNA"/>
</dbReference>
<organism evidence="1 2">
    <name type="scientific">Gnathostoma spinigerum</name>
    <dbReference type="NCBI Taxonomy" id="75299"/>
    <lineage>
        <taxon>Eukaryota</taxon>
        <taxon>Metazoa</taxon>
        <taxon>Ecdysozoa</taxon>
        <taxon>Nematoda</taxon>
        <taxon>Chromadorea</taxon>
        <taxon>Rhabditida</taxon>
        <taxon>Spirurina</taxon>
        <taxon>Gnathostomatomorpha</taxon>
        <taxon>Gnathostomatoidea</taxon>
        <taxon>Gnathostomatidae</taxon>
        <taxon>Gnathostoma</taxon>
    </lineage>
</organism>
<keyword evidence="2" id="KW-1185">Reference proteome</keyword>
<comment type="caution">
    <text evidence="1">The sequence shown here is derived from an EMBL/GenBank/DDBJ whole genome shotgun (WGS) entry which is preliminary data.</text>
</comment>
<evidence type="ECO:0000313" key="2">
    <source>
        <dbReference type="Proteomes" id="UP001608902"/>
    </source>
</evidence>
<gene>
    <name evidence="1" type="ORF">AB6A40_004290</name>
</gene>